<feature type="domain" description="MaoC-like" evidence="2">
    <location>
        <begin position="11"/>
        <end position="102"/>
    </location>
</feature>
<gene>
    <name evidence="3" type="ORF">C095_05645</name>
</gene>
<keyword evidence="1" id="KW-0456">Lyase</keyword>
<reference evidence="3 4" key="1">
    <citation type="submission" date="2013-08" db="EMBL/GenBank/DDBJ databases">
        <title>An opportunistic ruminal bacterium that causes liver abscesses in cattle.</title>
        <authorList>
            <person name="Benahmed F.H."/>
            <person name="Rasmussen M."/>
            <person name="Harbottle H."/>
            <person name="Soppet D."/>
            <person name="Nagaraja T.G."/>
            <person name="Davidson M."/>
        </authorList>
    </citation>
    <scope>NUCLEOTIDE SEQUENCE [LARGE SCALE GENOMIC DNA]</scope>
    <source>
        <strain evidence="3 4">B35</strain>
    </source>
</reference>
<evidence type="ECO:0000256" key="1">
    <source>
        <dbReference type="ARBA" id="ARBA00023239"/>
    </source>
</evidence>
<dbReference type="GO" id="GO:0019171">
    <property type="term" value="F:(3R)-hydroxyacyl-[acyl-carrier-protein] dehydratase activity"/>
    <property type="evidence" value="ECO:0007669"/>
    <property type="project" value="TreeGrafter"/>
</dbReference>
<sequence>MKFEDLKIGMKESITKTITETDVILYSGITLDVNPAHLNEEHAKKTMFKKRIAHGMLTAGLISAVLGTKLPGEGTIYMGQEIAFTAPVYFGDTITANVEIIELIPEKKRVLLSTVCTNQDGVVVLSGKAKVMKA</sequence>
<dbReference type="Proteomes" id="UP000031184">
    <property type="component" value="Unassembled WGS sequence"/>
</dbReference>
<name>A0A017H4S2_9FUSO</name>
<comment type="caution">
    <text evidence="3">The sequence shown here is derived from an EMBL/GenBank/DDBJ whole genome shotgun (WGS) entry which is preliminary data.</text>
</comment>
<evidence type="ECO:0000313" key="3">
    <source>
        <dbReference type="EMBL" id="KID49632.1"/>
    </source>
</evidence>
<dbReference type="CDD" id="cd03449">
    <property type="entry name" value="R_hydratase"/>
    <property type="match status" value="1"/>
</dbReference>
<evidence type="ECO:0000313" key="4">
    <source>
        <dbReference type="Proteomes" id="UP000031184"/>
    </source>
</evidence>
<dbReference type="Pfam" id="PF01575">
    <property type="entry name" value="MaoC_dehydratas"/>
    <property type="match status" value="1"/>
</dbReference>
<dbReference type="PANTHER" id="PTHR43437">
    <property type="entry name" value="HYDROXYACYL-THIOESTER DEHYDRATASE TYPE 2, MITOCHONDRIAL-RELATED"/>
    <property type="match status" value="1"/>
</dbReference>
<protein>
    <submittedName>
        <fullName evidence="3">Enoyl-CoA hydratase</fullName>
    </submittedName>
</protein>
<evidence type="ECO:0000259" key="2">
    <source>
        <dbReference type="Pfam" id="PF01575"/>
    </source>
</evidence>
<dbReference type="GO" id="GO:0006633">
    <property type="term" value="P:fatty acid biosynthetic process"/>
    <property type="evidence" value="ECO:0007669"/>
    <property type="project" value="TreeGrafter"/>
</dbReference>
<accession>A0A017H4S2</accession>
<dbReference type="AlphaFoldDB" id="A0A017H4S2"/>
<dbReference type="Gene3D" id="3.10.129.10">
    <property type="entry name" value="Hotdog Thioesterase"/>
    <property type="match status" value="1"/>
</dbReference>
<dbReference type="PATRIC" id="fig|1226633.4.peg.1141"/>
<proteinExistence type="predicted"/>
<dbReference type="InterPro" id="IPR002539">
    <property type="entry name" value="MaoC-like_dom"/>
</dbReference>
<dbReference type="InterPro" id="IPR050965">
    <property type="entry name" value="UPF0336/Enoyl-CoA_hydratase"/>
</dbReference>
<dbReference type="RefSeq" id="WP_039121748.1">
    <property type="nucleotide sequence ID" value="NZ_AOJP01000006.1"/>
</dbReference>
<dbReference type="FunFam" id="3.10.129.10:FF:000042">
    <property type="entry name" value="MaoC domain protein dehydratase"/>
    <property type="match status" value="1"/>
</dbReference>
<dbReference type="SUPFAM" id="SSF54637">
    <property type="entry name" value="Thioesterase/thiol ester dehydrase-isomerase"/>
    <property type="match status" value="1"/>
</dbReference>
<dbReference type="InterPro" id="IPR029069">
    <property type="entry name" value="HotDog_dom_sf"/>
</dbReference>
<dbReference type="PANTHER" id="PTHR43437:SF3">
    <property type="entry name" value="HYDROXYACYL-THIOESTER DEHYDRATASE TYPE 2, MITOCHONDRIAL"/>
    <property type="match status" value="1"/>
</dbReference>
<organism evidence="3 4">
    <name type="scientific">Fusobacterium necrophorum subsp. funduliforme B35</name>
    <dbReference type="NCBI Taxonomy" id="1226633"/>
    <lineage>
        <taxon>Bacteria</taxon>
        <taxon>Fusobacteriati</taxon>
        <taxon>Fusobacteriota</taxon>
        <taxon>Fusobacteriia</taxon>
        <taxon>Fusobacteriales</taxon>
        <taxon>Fusobacteriaceae</taxon>
        <taxon>Fusobacterium</taxon>
    </lineage>
</organism>
<dbReference type="EMBL" id="AUZI01000012">
    <property type="protein sequence ID" value="KID49632.1"/>
    <property type="molecule type" value="Genomic_DNA"/>
</dbReference>
<dbReference type="OrthoDB" id="9801625at2"/>